<dbReference type="InterPro" id="IPR050592">
    <property type="entry name" value="GDSL_lipolytic_enzyme"/>
</dbReference>
<dbReference type="EMBL" id="JANAVB010018399">
    <property type="protein sequence ID" value="KAJ6829556.1"/>
    <property type="molecule type" value="Genomic_DNA"/>
</dbReference>
<comment type="caution">
    <text evidence="3">The sequence shown here is derived from an EMBL/GenBank/DDBJ whole genome shotgun (WGS) entry which is preliminary data.</text>
</comment>
<name>A0AAX6G376_IRIPA</name>
<evidence type="ECO:0000313" key="5">
    <source>
        <dbReference type="Proteomes" id="UP001140949"/>
    </source>
</evidence>
<feature type="signal peptide" evidence="2">
    <location>
        <begin position="1"/>
        <end position="29"/>
    </location>
</feature>
<dbReference type="GO" id="GO:0016788">
    <property type="term" value="F:hydrolase activity, acting on ester bonds"/>
    <property type="evidence" value="ECO:0007669"/>
    <property type="project" value="InterPro"/>
</dbReference>
<gene>
    <name evidence="4" type="ORF">M6B38_357325</name>
    <name evidence="3" type="ORF">M6B38_385465</name>
</gene>
<comment type="similarity">
    <text evidence="1">Belongs to the 'GDSL' lipolytic enzyme family.</text>
</comment>
<reference evidence="3" key="2">
    <citation type="submission" date="2023-04" db="EMBL/GenBank/DDBJ databases">
        <authorList>
            <person name="Bruccoleri R.E."/>
            <person name="Oakeley E.J."/>
            <person name="Faust A.-M."/>
            <person name="Dessus-Babus S."/>
            <person name="Altorfer M."/>
            <person name="Burckhardt D."/>
            <person name="Oertli M."/>
            <person name="Naumann U."/>
            <person name="Petersen F."/>
            <person name="Wong J."/>
        </authorList>
    </citation>
    <scope>NUCLEOTIDE SEQUENCE</scope>
    <source>
        <strain evidence="3">GSM-AAB239-AS_SAM_17_03QT</strain>
        <tissue evidence="3">Leaf</tissue>
    </source>
</reference>
<dbReference type="PANTHER" id="PTHR45642:SF150">
    <property type="entry name" value="GDSL ESTERASE_LIPASE EXL3"/>
    <property type="match status" value="1"/>
</dbReference>
<sequence length="363" mass="39387">MGSKYLMGTPTSAVPVLFLLLLRFLGALGQAPHRAAPPVPALIFFGDSIVDPGNNNGMTTLAKSNFPPYGKDFVGQQATGRFSNGKIPSDILASKLGIKEYVPAYVGTQLDDQDLITGVSFASGGCGYDPLTSQLAAAFTMDDQLDQFKDYKEKVKAIVGEENAAFIVADSIYAIVTGTDDLANTYFTTPLVRSAEYDLPSYIKFVVQQASNFIQELYSSGARKIAVHGIPPIGCLPSQRTLAGGIERECVTRYNEAAILLNIELSLAVQRLHDALPGSKMVFVDLYAPLLDIVLYPYAYGFEESARGCCGTGTFEVTLTCNGLTTPVCDDVSKYVFWDSFHPTERAYQILINKIVQQYISIA</sequence>
<evidence type="ECO:0000256" key="2">
    <source>
        <dbReference type="SAM" id="SignalP"/>
    </source>
</evidence>
<proteinExistence type="inferred from homology"/>
<dbReference type="PANTHER" id="PTHR45642">
    <property type="entry name" value="GDSL ESTERASE/LIPASE EXL3"/>
    <property type="match status" value="1"/>
</dbReference>
<dbReference type="InterPro" id="IPR036514">
    <property type="entry name" value="SGNH_hydro_sf"/>
</dbReference>
<dbReference type="EMBL" id="JANAVB010023647">
    <property type="protein sequence ID" value="KAJ6823080.1"/>
    <property type="molecule type" value="Genomic_DNA"/>
</dbReference>
<accession>A0AAX6G376</accession>
<evidence type="ECO:0000313" key="4">
    <source>
        <dbReference type="EMBL" id="KAJ6829556.1"/>
    </source>
</evidence>
<evidence type="ECO:0008006" key="6">
    <source>
        <dbReference type="Google" id="ProtNLM"/>
    </source>
</evidence>
<dbReference type="FunFam" id="3.40.50.1110:FF:000003">
    <property type="entry name" value="GDSL esterase/lipase APG"/>
    <property type="match status" value="1"/>
</dbReference>
<dbReference type="SUPFAM" id="SSF52266">
    <property type="entry name" value="SGNH hydrolase"/>
    <property type="match status" value="1"/>
</dbReference>
<evidence type="ECO:0000256" key="1">
    <source>
        <dbReference type="ARBA" id="ARBA00008668"/>
    </source>
</evidence>
<feature type="chain" id="PRO_5044718769" description="GDSL esterase/lipase EXL3" evidence="2">
    <location>
        <begin position="30"/>
        <end position="363"/>
    </location>
</feature>
<dbReference type="AlphaFoldDB" id="A0AAX6G376"/>
<keyword evidence="2" id="KW-0732">Signal</keyword>
<dbReference type="Pfam" id="PF00657">
    <property type="entry name" value="Lipase_GDSL"/>
    <property type="match status" value="1"/>
</dbReference>
<dbReference type="InterPro" id="IPR035669">
    <property type="entry name" value="SGNH_plant_lipase-like"/>
</dbReference>
<keyword evidence="5" id="KW-1185">Reference proteome</keyword>
<dbReference type="CDD" id="cd01837">
    <property type="entry name" value="SGNH_plant_lipase_like"/>
    <property type="match status" value="1"/>
</dbReference>
<dbReference type="Gene3D" id="3.40.50.1110">
    <property type="entry name" value="SGNH hydrolase"/>
    <property type="match status" value="1"/>
</dbReference>
<dbReference type="InterPro" id="IPR001087">
    <property type="entry name" value="GDSL"/>
</dbReference>
<organism evidence="3 5">
    <name type="scientific">Iris pallida</name>
    <name type="common">Sweet iris</name>
    <dbReference type="NCBI Taxonomy" id="29817"/>
    <lineage>
        <taxon>Eukaryota</taxon>
        <taxon>Viridiplantae</taxon>
        <taxon>Streptophyta</taxon>
        <taxon>Embryophyta</taxon>
        <taxon>Tracheophyta</taxon>
        <taxon>Spermatophyta</taxon>
        <taxon>Magnoliopsida</taxon>
        <taxon>Liliopsida</taxon>
        <taxon>Asparagales</taxon>
        <taxon>Iridaceae</taxon>
        <taxon>Iridoideae</taxon>
        <taxon>Irideae</taxon>
        <taxon>Iris</taxon>
    </lineage>
</organism>
<protein>
    <recommendedName>
        <fullName evidence="6">GDSL esterase/lipase EXL3</fullName>
    </recommendedName>
</protein>
<reference evidence="3" key="1">
    <citation type="journal article" date="2023" name="GigaByte">
        <title>Genome assembly of the bearded iris, Iris pallida Lam.</title>
        <authorList>
            <person name="Bruccoleri R.E."/>
            <person name="Oakeley E.J."/>
            <person name="Faust A.M.E."/>
            <person name="Altorfer M."/>
            <person name="Dessus-Babus S."/>
            <person name="Burckhardt D."/>
            <person name="Oertli M."/>
            <person name="Naumann U."/>
            <person name="Petersen F."/>
            <person name="Wong J."/>
        </authorList>
    </citation>
    <scope>NUCLEOTIDE SEQUENCE</scope>
    <source>
        <strain evidence="3">GSM-AAB239-AS_SAM_17_03QT</strain>
    </source>
</reference>
<evidence type="ECO:0000313" key="3">
    <source>
        <dbReference type="EMBL" id="KAJ6823080.1"/>
    </source>
</evidence>
<dbReference type="Proteomes" id="UP001140949">
    <property type="component" value="Unassembled WGS sequence"/>
</dbReference>